<dbReference type="InterPro" id="IPR019734">
    <property type="entry name" value="TPR_rpt"/>
</dbReference>
<dbReference type="Pfam" id="PF13424">
    <property type="entry name" value="TPR_12"/>
    <property type="match status" value="1"/>
</dbReference>
<name>A0ABS5VWV9_9BACT</name>
<comment type="subcellular location">
    <subcellularLocation>
        <location evidence="1">Cytoplasm</location>
    </subcellularLocation>
</comment>
<evidence type="ECO:0000256" key="5">
    <source>
        <dbReference type="ARBA" id="ARBA00038253"/>
    </source>
</evidence>
<keyword evidence="4 6" id="KW-0802">TPR repeat</keyword>
<keyword evidence="9" id="KW-1185">Reference proteome</keyword>
<proteinExistence type="inferred from homology"/>
<comment type="similarity">
    <text evidence="5">Belongs to the Rap family.</text>
</comment>
<keyword evidence="2" id="KW-0963">Cytoplasm</keyword>
<protein>
    <submittedName>
        <fullName evidence="8">Tetratricopeptide repeat protein</fullName>
    </submittedName>
</protein>
<keyword evidence="7" id="KW-0812">Transmembrane</keyword>
<dbReference type="PROSITE" id="PS50005">
    <property type="entry name" value="TPR"/>
    <property type="match status" value="1"/>
</dbReference>
<keyword evidence="7" id="KW-1133">Transmembrane helix</keyword>
<gene>
    <name evidence="8" type="ORF">KK060_18670</name>
</gene>
<dbReference type="EMBL" id="JAHESD010000052">
    <property type="protein sequence ID" value="MBT1705322.1"/>
    <property type="molecule type" value="Genomic_DNA"/>
</dbReference>
<evidence type="ECO:0000313" key="8">
    <source>
        <dbReference type="EMBL" id="MBT1705322.1"/>
    </source>
</evidence>
<dbReference type="SMART" id="SM00028">
    <property type="entry name" value="TPR"/>
    <property type="match status" value="4"/>
</dbReference>
<evidence type="ECO:0000313" key="9">
    <source>
        <dbReference type="Proteomes" id="UP000772618"/>
    </source>
</evidence>
<evidence type="ECO:0000256" key="2">
    <source>
        <dbReference type="ARBA" id="ARBA00022490"/>
    </source>
</evidence>
<evidence type="ECO:0000256" key="7">
    <source>
        <dbReference type="SAM" id="Phobius"/>
    </source>
</evidence>
<dbReference type="Proteomes" id="UP000772618">
    <property type="component" value="Unassembled WGS sequence"/>
</dbReference>
<evidence type="ECO:0000256" key="1">
    <source>
        <dbReference type="ARBA" id="ARBA00004496"/>
    </source>
</evidence>
<dbReference type="InterPro" id="IPR011990">
    <property type="entry name" value="TPR-like_helical_dom_sf"/>
</dbReference>
<dbReference type="PANTHER" id="PTHR46630">
    <property type="entry name" value="TETRATRICOPEPTIDE REPEAT PROTEIN 29"/>
    <property type="match status" value="1"/>
</dbReference>
<dbReference type="InterPro" id="IPR051476">
    <property type="entry name" value="Bac_ResReg_Asp_Phosphatase"/>
</dbReference>
<keyword evidence="7" id="KW-0472">Membrane</keyword>
<evidence type="ECO:0000256" key="3">
    <source>
        <dbReference type="ARBA" id="ARBA00022737"/>
    </source>
</evidence>
<organism evidence="8 9">
    <name type="scientific">Chryseosolibacter indicus</name>
    <dbReference type="NCBI Taxonomy" id="2782351"/>
    <lineage>
        <taxon>Bacteria</taxon>
        <taxon>Pseudomonadati</taxon>
        <taxon>Bacteroidota</taxon>
        <taxon>Cytophagia</taxon>
        <taxon>Cytophagales</taxon>
        <taxon>Chryseotaleaceae</taxon>
        <taxon>Chryseosolibacter</taxon>
    </lineage>
</organism>
<sequence>MKNRIRLLVNYNLLVYLLLGLILHTPNAYCQKSKADSLLNLVNTTEGKVKFDYLIDLVREIVSKDIRKAFTYAQQARELAVKQGDTVRWVTASRIVGQLYNMMAKPEEAKDVLLKVLPMAEKLNLILERKKILLNLALAYNNTANYDESLRTNFKALELYTNNYDLELASISSNIGISYLKLGDYKKALSYFLRSLRIKQQINDYHDMERTFINTSLSYACIDDFKLAKTYLDSASIICKGKGNCSVQIEIEWNFCSGIIHFGLKQFDLAVQNFRRSYYLANQIEDHRFVLDNIDYLVKIYNDSNQYEVVKYLKEAEVIIDRGTPFNLEAIKIYSHFIDLYNVEKDFEKMAYYQNKYIELKDSIYNENLTTNLMKVESDYLQRENIARIKAQGQVIDLTEKNIAVQRLVNILIGIVAFALLIVIMLLIRINKTRKTINEALEKKVQERTYQLALNRDSWLQAYKEKEASLEKVTTEVRSTIATIVGLNRLVQKEIHDPRILDYTIQSDHASKSLLDRIRAFN</sequence>
<keyword evidence="3" id="KW-0677">Repeat</keyword>
<feature type="transmembrane region" description="Helical" evidence="7">
    <location>
        <begin position="408"/>
        <end position="428"/>
    </location>
</feature>
<accession>A0ABS5VWV9</accession>
<evidence type="ECO:0000256" key="4">
    <source>
        <dbReference type="ARBA" id="ARBA00022803"/>
    </source>
</evidence>
<dbReference type="RefSeq" id="WP_254155273.1">
    <property type="nucleotide sequence ID" value="NZ_JAHESD010000052.1"/>
</dbReference>
<comment type="caution">
    <text evidence="8">The sequence shown here is derived from an EMBL/GenBank/DDBJ whole genome shotgun (WGS) entry which is preliminary data.</text>
</comment>
<dbReference type="PANTHER" id="PTHR46630:SF1">
    <property type="entry name" value="TETRATRICOPEPTIDE REPEAT PROTEIN 29"/>
    <property type="match status" value="1"/>
</dbReference>
<dbReference type="SUPFAM" id="SSF48452">
    <property type="entry name" value="TPR-like"/>
    <property type="match status" value="2"/>
</dbReference>
<evidence type="ECO:0000256" key="6">
    <source>
        <dbReference type="PROSITE-ProRule" id="PRU00339"/>
    </source>
</evidence>
<reference evidence="8 9" key="1">
    <citation type="submission" date="2021-05" db="EMBL/GenBank/DDBJ databases">
        <title>A Polyphasic approach of four new species of the genus Ohtaekwangia: Ohtaekwangia histidinii sp. nov., Ohtaekwangia cretensis sp. nov., Ohtaekwangia indiensis sp. nov., Ohtaekwangia reichenbachii sp. nov. from diverse environment.</title>
        <authorList>
            <person name="Octaviana S."/>
        </authorList>
    </citation>
    <scope>NUCLEOTIDE SEQUENCE [LARGE SCALE GENOMIC DNA]</scope>
    <source>
        <strain evidence="8 9">PWU20</strain>
    </source>
</reference>
<dbReference type="Gene3D" id="1.25.40.10">
    <property type="entry name" value="Tetratricopeptide repeat domain"/>
    <property type="match status" value="2"/>
</dbReference>
<feature type="repeat" description="TPR" evidence="6">
    <location>
        <begin position="169"/>
        <end position="202"/>
    </location>
</feature>